<evidence type="ECO:0000313" key="1">
    <source>
        <dbReference type="EMBL" id="CAJ57283.1"/>
    </source>
</evidence>
<dbReference type="AlphaFoldDB" id="Q2P9S7"/>
<proteinExistence type="predicted"/>
<keyword evidence="1" id="KW-0614">Plasmid</keyword>
<sequence length="459" mass="55288">MMETLEYIVKFKYKEPDYLIWFDDMKLSKNYPIIRIKDRKNLEKSYMDKLANNEPFKDYKIAIYNKNKWITLKDGEGETITCSKQKIEIPNIEIYEYSFQPILTTYTFDYDLHTLLTILQLDERITILEYKDLILKEGRFMFNKIKIYINYKILSYRGKNQQEFKQICKEIKNIYNEEYKTIKTLMDKCDKIENYKTHKSIAFRTWYNAKRENQREWPFIDTKPNKNSIEFPKDSGVYYYYPNGYVGLAIRNDINSEKYIPRIYKTNHLENKNSILYKYINNIEIKEEVKIPNAIKKSYGNVKKIKKLENEKYTEIDYKGNIIETNIESEWLVFNNVIIKPYNYKESIDIIAQILDKDNKRIKILNSNNEWIKSPGPKIIGIPALPYNYKQILHDYYKLGRLKEGKIIDLTHIGIVKENRDDIITFPTIDIDYISKCLETKRLMTFKFNKNTNIRILYD</sequence>
<protein>
    <submittedName>
        <fullName evidence="1">Uncharacterized protein</fullName>
    </submittedName>
</protein>
<name>Q2P9S7_9ASCO</name>
<geneLocation type="plasmid" evidence="1">
    <name>pPac1-1</name>
</geneLocation>
<reference evidence="1" key="1">
    <citation type="journal article" date="2006" name="Yeast">
        <title>Autonomous cytoplasmic linear plasmid pPac1-1 of Pichia acaciae: molecular structure and expression studies.</title>
        <authorList>
            <person name="Jeske S."/>
            <person name="Meinhardt F."/>
        </authorList>
    </citation>
    <scope>NUCLEOTIDE SEQUENCE</scope>
    <source>
        <strain evidence="1">NRRL Y-18665</strain>
        <plasmid evidence="1">pPac1-1</plasmid>
    </source>
</reference>
<dbReference type="InterPro" id="IPR035143">
    <property type="entry name" value="DUF5483"/>
</dbReference>
<dbReference type="Pfam" id="PF17581">
    <property type="entry name" value="DUF5483"/>
    <property type="match status" value="1"/>
</dbReference>
<dbReference type="EMBL" id="AM180622">
    <property type="protein sequence ID" value="CAJ57283.1"/>
    <property type="molecule type" value="Genomic_DNA"/>
</dbReference>
<organism evidence="1">
    <name type="scientific">Millerozyma acaciae</name>
    <dbReference type="NCBI Taxonomy" id="28986"/>
    <lineage>
        <taxon>Eukaryota</taxon>
        <taxon>Fungi</taxon>
        <taxon>Dikarya</taxon>
        <taxon>Ascomycota</taxon>
        <taxon>Saccharomycotina</taxon>
        <taxon>Pichiomycetes</taxon>
        <taxon>Debaryomycetaceae</taxon>
        <taxon>Millerozyma</taxon>
    </lineage>
</organism>
<accession>Q2P9S7</accession>